<dbReference type="Gene3D" id="3.40.50.300">
    <property type="entry name" value="P-loop containing nucleotide triphosphate hydrolases"/>
    <property type="match status" value="2"/>
</dbReference>
<dbReference type="PANTHER" id="PTHR19229:SF260">
    <property type="entry name" value="ABC TRANSPORTER DOMAIN-CONTAINING PROTEIN"/>
    <property type="match status" value="1"/>
</dbReference>
<dbReference type="PANTHER" id="PTHR19229">
    <property type="entry name" value="ATP-BINDING CASSETTE TRANSPORTER SUBFAMILY A ABCA"/>
    <property type="match status" value="1"/>
</dbReference>
<feature type="non-terminal residue" evidence="5">
    <location>
        <position position="1"/>
    </location>
</feature>
<evidence type="ECO:0000256" key="1">
    <source>
        <dbReference type="ARBA" id="ARBA00022741"/>
    </source>
</evidence>
<keyword evidence="1" id="KW-0547">Nucleotide-binding</keyword>
<dbReference type="InterPro" id="IPR027417">
    <property type="entry name" value="P-loop_NTPase"/>
</dbReference>
<proteinExistence type="predicted"/>
<keyword evidence="6" id="KW-1185">Reference proteome</keyword>
<dbReference type="InterPro" id="IPR017871">
    <property type="entry name" value="ABC_transporter-like_CS"/>
</dbReference>
<dbReference type="SMART" id="SM00382">
    <property type="entry name" value="AAA"/>
    <property type="match status" value="1"/>
</dbReference>
<organism evidence="5 6">
    <name type="scientific">Pristionchus entomophagus</name>
    <dbReference type="NCBI Taxonomy" id="358040"/>
    <lineage>
        <taxon>Eukaryota</taxon>
        <taxon>Metazoa</taxon>
        <taxon>Ecdysozoa</taxon>
        <taxon>Nematoda</taxon>
        <taxon>Chromadorea</taxon>
        <taxon>Rhabditida</taxon>
        <taxon>Rhabditina</taxon>
        <taxon>Diplogasteromorpha</taxon>
        <taxon>Diplogasteroidea</taxon>
        <taxon>Neodiplogasteridae</taxon>
        <taxon>Pristionchus</taxon>
    </lineage>
</organism>
<name>A0AAV5U7M2_9BILA</name>
<dbReference type="InterPro" id="IPR003593">
    <property type="entry name" value="AAA+_ATPase"/>
</dbReference>
<comment type="caution">
    <text evidence="5">The sequence shown here is derived from an EMBL/GenBank/DDBJ whole genome shotgun (WGS) entry which is preliminary data.</text>
</comment>
<feature type="transmembrane region" description="Helical" evidence="3">
    <location>
        <begin position="57"/>
        <end position="82"/>
    </location>
</feature>
<dbReference type="InterPro" id="IPR056264">
    <property type="entry name" value="R2_ABCA1-4-like"/>
</dbReference>
<keyword evidence="2" id="KW-0067">ATP-binding</keyword>
<dbReference type="PROSITE" id="PS00211">
    <property type="entry name" value="ABC_TRANSPORTER_1"/>
    <property type="match status" value="1"/>
</dbReference>
<evidence type="ECO:0000256" key="2">
    <source>
        <dbReference type="ARBA" id="ARBA00022840"/>
    </source>
</evidence>
<gene>
    <name evidence="5" type="ORF">PENTCL1PPCAC_24570</name>
</gene>
<evidence type="ECO:0000313" key="6">
    <source>
        <dbReference type="Proteomes" id="UP001432027"/>
    </source>
</evidence>
<evidence type="ECO:0000313" key="5">
    <source>
        <dbReference type="EMBL" id="GMT02397.1"/>
    </source>
</evidence>
<dbReference type="Proteomes" id="UP001432027">
    <property type="component" value="Unassembled WGS sequence"/>
</dbReference>
<reference evidence="5" key="1">
    <citation type="submission" date="2023-10" db="EMBL/GenBank/DDBJ databases">
        <title>Genome assembly of Pristionchus species.</title>
        <authorList>
            <person name="Yoshida K."/>
            <person name="Sommer R.J."/>
        </authorList>
    </citation>
    <scope>NUCLEOTIDE SEQUENCE</scope>
    <source>
        <strain evidence="5">RS0144</strain>
    </source>
</reference>
<dbReference type="Pfam" id="PF13304">
    <property type="entry name" value="AAA_21"/>
    <property type="match status" value="1"/>
</dbReference>
<dbReference type="GO" id="GO:0016887">
    <property type="term" value="F:ATP hydrolysis activity"/>
    <property type="evidence" value="ECO:0007669"/>
    <property type="project" value="InterPro"/>
</dbReference>
<sequence>SLYLLSVIIIIVIYLALGVKDFTYTPALVGSFFLLWMLYGLVDVILVYILQRNFNIAALAFVMISIGTFFVGIVTTMTVIILEQLMKTVGYGIMMGRDTFLSFQIIPQYNLGMAISRGAMAYQSVAFGEAYLRQINRADLAGTVPMPDILQWDLIGRHVVALLVQALVGLVILVFLEHGSLGFLRRLERKKTDEMMDEKEEQTVHEDIDVSAETERVASIETSSDEYGLVVKELAKAFSDKLTVRGVSFAVERGECFGLLGLNGAGKTTTFGMMTGKLDIGHGEIVHTLLRSLHLLPYAHVLTAALSGGNRRKLSVAVALVSQPPVIMLDEPSAGMDPGSQQFLWSVIRKMRRAGRAVVLTSHSMEECEALCTRIAILDKGKIRCIGSKQHLKNKFGEGFSLTMKFATTQQAEESQEFICERLPKAKLIAIHCSAAFYRIPSDLATVVQILQVVNKVKDHFSVEDFSLSQTTLDEIFQYLSETSLFSLILSLISNMHTFPVLLLNRLNVRPERGF</sequence>
<keyword evidence="3" id="KW-0812">Transmembrane</keyword>
<keyword evidence="3" id="KW-0472">Membrane</keyword>
<accession>A0AAV5U7M2</accession>
<dbReference type="PROSITE" id="PS50893">
    <property type="entry name" value="ABC_TRANSPORTER_2"/>
    <property type="match status" value="1"/>
</dbReference>
<dbReference type="AlphaFoldDB" id="A0AAV5U7M2"/>
<dbReference type="GO" id="GO:0016020">
    <property type="term" value="C:membrane"/>
    <property type="evidence" value="ECO:0007669"/>
    <property type="project" value="InterPro"/>
</dbReference>
<keyword evidence="3" id="KW-1133">Transmembrane helix</keyword>
<dbReference type="InterPro" id="IPR003439">
    <property type="entry name" value="ABC_transporter-like_ATP-bd"/>
</dbReference>
<dbReference type="InterPro" id="IPR026082">
    <property type="entry name" value="ABCA"/>
</dbReference>
<evidence type="ECO:0000256" key="3">
    <source>
        <dbReference type="SAM" id="Phobius"/>
    </source>
</evidence>
<dbReference type="SUPFAM" id="SSF52540">
    <property type="entry name" value="P-loop containing nucleoside triphosphate hydrolases"/>
    <property type="match status" value="1"/>
</dbReference>
<dbReference type="Pfam" id="PF23321">
    <property type="entry name" value="R1_ABCA1"/>
    <property type="match status" value="1"/>
</dbReference>
<feature type="domain" description="ABC transporter" evidence="4">
    <location>
        <begin position="229"/>
        <end position="405"/>
    </location>
</feature>
<dbReference type="GO" id="GO:0005524">
    <property type="term" value="F:ATP binding"/>
    <property type="evidence" value="ECO:0007669"/>
    <property type="project" value="UniProtKB-KW"/>
</dbReference>
<dbReference type="GO" id="GO:0005319">
    <property type="term" value="F:lipid transporter activity"/>
    <property type="evidence" value="ECO:0007669"/>
    <property type="project" value="TreeGrafter"/>
</dbReference>
<dbReference type="InterPro" id="IPR003959">
    <property type="entry name" value="ATPase_AAA_core"/>
</dbReference>
<dbReference type="GO" id="GO:0140359">
    <property type="term" value="F:ABC-type transporter activity"/>
    <property type="evidence" value="ECO:0007669"/>
    <property type="project" value="InterPro"/>
</dbReference>
<dbReference type="Pfam" id="PF00005">
    <property type="entry name" value="ABC_tran"/>
    <property type="match status" value="1"/>
</dbReference>
<evidence type="ECO:0000259" key="4">
    <source>
        <dbReference type="PROSITE" id="PS50893"/>
    </source>
</evidence>
<feature type="transmembrane region" description="Helical" evidence="3">
    <location>
        <begin position="28"/>
        <end position="50"/>
    </location>
</feature>
<protein>
    <recommendedName>
        <fullName evidence="4">ABC transporter domain-containing protein</fullName>
    </recommendedName>
</protein>
<dbReference type="EMBL" id="BTSX01000005">
    <property type="protein sequence ID" value="GMT02397.1"/>
    <property type="molecule type" value="Genomic_DNA"/>
</dbReference>
<feature type="transmembrane region" description="Helical" evidence="3">
    <location>
        <begin position="155"/>
        <end position="176"/>
    </location>
</feature>